<accession>A0A423WCH6</accession>
<dbReference type="Gene3D" id="1.25.40.10">
    <property type="entry name" value="Tetratricopeptide repeat domain"/>
    <property type="match status" value="1"/>
</dbReference>
<dbReference type="SUPFAM" id="SSF48452">
    <property type="entry name" value="TPR-like"/>
    <property type="match status" value="1"/>
</dbReference>
<keyword evidence="3" id="KW-1185">Reference proteome</keyword>
<dbReference type="PANTHER" id="PTHR21581:SF6">
    <property type="entry name" value="TRAFFICKING PROTEIN PARTICLE COMPLEX SUBUNIT 12"/>
    <property type="match status" value="1"/>
</dbReference>
<evidence type="ECO:0000313" key="2">
    <source>
        <dbReference type="EMBL" id="ROW00963.1"/>
    </source>
</evidence>
<sequence length="723" mass="79101">MADLSGSAPFTFNPSKLGQVKPALGSPEGQDLSLDHLKTIFGIDAQYFGKLPRRIITPVLRGQWYMEHWYSVKGYLYVLEPQEWVPVISHGKTLAASSFKTSYNYKEETVTETKFNAGTSAELTVEAGGTYFGVTANVKSNSDISFRYSSNTTTTEMLETTGTSGSTPIHQLFVYPVLRCKVIKRQRVDYTINDSSQELKWTGESYNPGYWDARWVADARTHELSKLVRHPVPMEGNGLANKGYILPIPTLAADGELDITTIMSRQGWVDWYHYDIPWETEEEFGEETIDLAAPQNDVAFRPMSTWTTLSSLINELDGEEDDGIETLASRPRSSTKGPLDVDEPRSVRSPAPHRMGSPARSPGTPAPKDFSYLLRPEIYQPLAPTAIPAAFRNSPRQPAPDTPISELLASGHFRAAAIAAVQALTGSASGGGSQPAAPSPADHARIFELLYVRLSCLTLIDATAVAAQEVRALEDVNSAFYVDEASGAHLVPWDLRVLIVRLQAMGFGDPRRAVMGYYDLAGEARARVADALAGHDNSASELWKDRLVELGVKVAGALVEMDDLAGARDHLASLKDRPDGKLSMAKALLWLHLGDTAAARRCVQEGDSGERVITALCAVADGEYEAALAMWKEINEEMEGDEMVAVNLAVCLLYTGKMEEGRDILEGLVDSGLSSHTLLFNLTTMYELCTDRSKALKGKLAEKVAGMDPTPRGWEKSNADFKL</sequence>
<protein>
    <submittedName>
        <fullName evidence="2">Uncharacterized protein</fullName>
    </submittedName>
</protein>
<proteinExistence type="predicted"/>
<dbReference type="InterPro" id="IPR011990">
    <property type="entry name" value="TPR-like_helical_dom_sf"/>
</dbReference>
<dbReference type="STRING" id="252740.A0A423WCH6"/>
<dbReference type="Proteomes" id="UP000284375">
    <property type="component" value="Unassembled WGS sequence"/>
</dbReference>
<comment type="caution">
    <text evidence="2">The sequence shown here is derived from an EMBL/GenBank/DDBJ whole genome shotgun (WGS) entry which is preliminary data.</text>
</comment>
<dbReference type="AlphaFoldDB" id="A0A423WCH6"/>
<dbReference type="GO" id="GO:0030008">
    <property type="term" value="C:TRAPP complex"/>
    <property type="evidence" value="ECO:0007669"/>
    <property type="project" value="TreeGrafter"/>
</dbReference>
<evidence type="ECO:0000256" key="1">
    <source>
        <dbReference type="SAM" id="MobiDB-lite"/>
    </source>
</evidence>
<feature type="region of interest" description="Disordered" evidence="1">
    <location>
        <begin position="325"/>
        <end position="367"/>
    </location>
</feature>
<reference evidence="2 3" key="1">
    <citation type="submission" date="2015-09" db="EMBL/GenBank/DDBJ databases">
        <title>Host preference determinants of Valsa canker pathogens revealed by comparative genomics.</title>
        <authorList>
            <person name="Yin Z."/>
            <person name="Huang L."/>
        </authorList>
    </citation>
    <scope>NUCLEOTIDE SEQUENCE [LARGE SCALE GENOMIC DNA]</scope>
    <source>
        <strain evidence="2 3">YSFL</strain>
    </source>
</reference>
<organism evidence="2 3">
    <name type="scientific">Cytospora chrysosperma</name>
    <name type="common">Cytospora canker fungus</name>
    <name type="synonym">Sphaeria chrysosperma</name>
    <dbReference type="NCBI Taxonomy" id="252740"/>
    <lineage>
        <taxon>Eukaryota</taxon>
        <taxon>Fungi</taxon>
        <taxon>Dikarya</taxon>
        <taxon>Ascomycota</taxon>
        <taxon>Pezizomycotina</taxon>
        <taxon>Sordariomycetes</taxon>
        <taxon>Sordariomycetidae</taxon>
        <taxon>Diaporthales</taxon>
        <taxon>Cytosporaceae</taxon>
        <taxon>Cytospora</taxon>
    </lineage>
</organism>
<dbReference type="EMBL" id="LJZO01000007">
    <property type="protein sequence ID" value="ROW00963.1"/>
    <property type="molecule type" value="Genomic_DNA"/>
</dbReference>
<name>A0A423WCH6_CYTCH</name>
<dbReference type="PANTHER" id="PTHR21581">
    <property type="entry name" value="D-ALANYL-D-ALANINE CARBOXYPEPTIDASE"/>
    <property type="match status" value="1"/>
</dbReference>
<evidence type="ECO:0000313" key="3">
    <source>
        <dbReference type="Proteomes" id="UP000284375"/>
    </source>
</evidence>
<gene>
    <name evidence="2" type="ORF">VSDG_02698</name>
</gene>
<dbReference type="OrthoDB" id="428342at2759"/>
<dbReference type="GO" id="GO:0005794">
    <property type="term" value="C:Golgi apparatus"/>
    <property type="evidence" value="ECO:0007669"/>
    <property type="project" value="TreeGrafter"/>
</dbReference>